<keyword evidence="3" id="KW-1185">Reference proteome</keyword>
<dbReference type="Proteomes" id="UP000091820">
    <property type="component" value="Unassembled WGS sequence"/>
</dbReference>
<name>A0A1A9W8V1_9MUSC</name>
<protein>
    <recommendedName>
        <fullName evidence="4">DNA/RNA non-specific endonuclease domain-containing protein</fullName>
    </recommendedName>
</protein>
<reference evidence="2" key="2">
    <citation type="submission" date="2020-05" db="UniProtKB">
        <authorList>
            <consortium name="EnsemblMetazoa"/>
        </authorList>
    </citation>
    <scope>IDENTIFICATION</scope>
    <source>
        <strain evidence="2">IAEA</strain>
    </source>
</reference>
<dbReference type="AlphaFoldDB" id="A0A1A9W8V1"/>
<feature type="region of interest" description="Disordered" evidence="1">
    <location>
        <begin position="367"/>
        <end position="453"/>
    </location>
</feature>
<proteinExistence type="predicted"/>
<accession>A0A1A9W8V1</accession>
<dbReference type="VEuPathDB" id="VectorBase:GBRI010513"/>
<feature type="compositionally biased region" description="Basic and acidic residues" evidence="1">
    <location>
        <begin position="471"/>
        <end position="482"/>
    </location>
</feature>
<evidence type="ECO:0000313" key="2">
    <source>
        <dbReference type="EnsemblMetazoa" id="GBRI010513-PA"/>
    </source>
</evidence>
<dbReference type="STRING" id="37001.A0A1A9W8V1"/>
<feature type="compositionally biased region" description="Polar residues" evidence="1">
    <location>
        <begin position="427"/>
        <end position="438"/>
    </location>
</feature>
<reference evidence="3" key="1">
    <citation type="submission" date="2014-03" db="EMBL/GenBank/DDBJ databases">
        <authorList>
            <person name="Aksoy S."/>
            <person name="Warren W."/>
            <person name="Wilson R.K."/>
        </authorList>
    </citation>
    <scope>NUCLEOTIDE SEQUENCE [LARGE SCALE GENOMIC DNA]</scope>
    <source>
        <strain evidence="3">IAEA</strain>
    </source>
</reference>
<evidence type="ECO:0008006" key="4">
    <source>
        <dbReference type="Google" id="ProtNLM"/>
    </source>
</evidence>
<dbReference type="EnsemblMetazoa" id="GBRI010513-RA">
    <property type="protein sequence ID" value="GBRI010513-PA"/>
    <property type="gene ID" value="GBRI010513"/>
</dbReference>
<feature type="region of interest" description="Disordered" evidence="1">
    <location>
        <begin position="471"/>
        <end position="512"/>
    </location>
</feature>
<feature type="compositionally biased region" description="Basic and acidic residues" evidence="1">
    <location>
        <begin position="386"/>
        <end position="396"/>
    </location>
</feature>
<sequence length="527" mass="61334">MNKTHVLGGLPHRSALSYPLNYESQTTLECKNNIATEKLSGKPMDSIELKCKKPPFRLYRPNVIDNGYYEEYPWCPRSSLYFIGAVGENSGDQFASVLCYSVTSLSVKVLYYEYLPLSKPEVWPEAPDITSYIGAELVNAVPKDPHLIVSTHFTNAKYRNWFNFAHYAYASVLPKIVSDTLRENLSSLFNIMWWSNLLMGNWKQYRENLRKYVQSSEGVKILSGTYGEVKVPINKIGSSNQFEMSVLRDDSGRTIPQYIWNDVQPVRKGEKHFVIFGFNSPFYEYFPKSDVVLCKSMCEEIEWLSDLQESFRNPQMGAIFCCLHEDIIKMQLLEGLGKEIYSPLDSIQSNKCLSSDFGSDQKDQIEEVDRDELRENSPKQYQNNSERTELGEDVRQVSDFSENNWYKRDQHGTGLDESYENSREQNQDGNDWNKSAEYSNEESDSREENQNDNQWYESCECTCERSLRDKGYKPRREGDRFSKSFHRRYQPDRRAVNLSQQGRRDKSWSSKEHNPFLCPVTLVQEVE</sequence>
<organism evidence="2 3">
    <name type="scientific">Glossina brevipalpis</name>
    <dbReference type="NCBI Taxonomy" id="37001"/>
    <lineage>
        <taxon>Eukaryota</taxon>
        <taxon>Metazoa</taxon>
        <taxon>Ecdysozoa</taxon>
        <taxon>Arthropoda</taxon>
        <taxon>Hexapoda</taxon>
        <taxon>Insecta</taxon>
        <taxon>Pterygota</taxon>
        <taxon>Neoptera</taxon>
        <taxon>Endopterygota</taxon>
        <taxon>Diptera</taxon>
        <taxon>Brachycera</taxon>
        <taxon>Muscomorpha</taxon>
        <taxon>Hippoboscoidea</taxon>
        <taxon>Glossinidae</taxon>
        <taxon>Glossina</taxon>
    </lineage>
</organism>
<feature type="compositionally biased region" description="Basic and acidic residues" evidence="1">
    <location>
        <begin position="367"/>
        <end position="377"/>
    </location>
</feature>
<evidence type="ECO:0000313" key="3">
    <source>
        <dbReference type="Proteomes" id="UP000091820"/>
    </source>
</evidence>
<evidence type="ECO:0000256" key="1">
    <source>
        <dbReference type="SAM" id="MobiDB-lite"/>
    </source>
</evidence>
<feature type="compositionally biased region" description="Basic and acidic residues" evidence="1">
    <location>
        <begin position="502"/>
        <end position="512"/>
    </location>
</feature>